<gene>
    <name evidence="2" type="ordered locus">PCC8801_1732</name>
</gene>
<organism evidence="2 3">
    <name type="scientific">Rippkaea orientalis (strain PCC 8801 / RF-1)</name>
    <name type="common">Cyanothece sp. (strain PCC 8801)</name>
    <dbReference type="NCBI Taxonomy" id="41431"/>
    <lineage>
        <taxon>Bacteria</taxon>
        <taxon>Bacillati</taxon>
        <taxon>Cyanobacteriota</taxon>
        <taxon>Cyanophyceae</taxon>
        <taxon>Oscillatoriophycideae</taxon>
        <taxon>Chroococcales</taxon>
        <taxon>Aphanothecaceae</taxon>
        <taxon>Rippkaea</taxon>
        <taxon>Rippkaea orientalis</taxon>
    </lineage>
</organism>
<accession>B7JWT0</accession>
<dbReference type="HOGENOM" id="CLU_500376_0_0_3"/>
<protein>
    <recommendedName>
        <fullName evidence="4">Lipoprotein</fullName>
    </recommendedName>
</protein>
<name>B7JWT0_RIPO1</name>
<dbReference type="AlphaFoldDB" id="B7JWT0"/>
<keyword evidence="1" id="KW-0732">Signal</keyword>
<sequence length="528" mass="59809">MKLVIALLSVTALLNSCAYPKQAIVNPANCPTSPTSPIPFKISAEEDFYNNLQSLAIITTADTITFQTLKYNFTFCRPNQTWIVQPGTYQPPEPPPKDYEAALTRLGDPPYETLELDGKSYQYRVLLDPNPFPDFKTEPKQVILELIKPEQTQPQRQTLYTLNQVKAKQIGIQLGIPTITASVIYKSRLYWSISPEQGEGNGGIATIVSYDPKTDKITLIQPPQLARQQINDLAITKGKLLASAKNSDQLIFWMATQISGEGNPYLPGMGLVAYDPSSKSLKAYHHRNSPLVGSIPRQLHLEDQVLWVGTGNGICQIQWKTIENPQSWQCWRFSLQAKYPNQPINLYPSLLASTAKSVLNPSETPESRTLEVLWWSPQDYQTTKGRYEVVYHPGFTVTLKDRGAMSWAEFYHDSRPSQNWYAPVYWEGKDWQWSGDRFVRPFDSVSLNSFGGGPTGIANWNIPQQQRPEIYAMRGDLNLIKLTKTITEVNYHSAWIDDNLLTPYLTIIPQENPQKVKQDPLELLSKKL</sequence>
<dbReference type="SUPFAM" id="SSF63825">
    <property type="entry name" value="YWTD domain"/>
    <property type="match status" value="1"/>
</dbReference>
<reference evidence="3" key="1">
    <citation type="journal article" date="2011" name="MBio">
        <title>Novel metabolic attributes of the genus Cyanothece, comprising a group of unicellular nitrogen-fixing Cyanobacteria.</title>
        <authorList>
            <person name="Bandyopadhyay A."/>
            <person name="Elvitigala T."/>
            <person name="Welsh E."/>
            <person name="Stockel J."/>
            <person name="Liberton M."/>
            <person name="Min H."/>
            <person name="Sherman L.A."/>
            <person name="Pakrasi H.B."/>
        </authorList>
    </citation>
    <scope>NUCLEOTIDE SEQUENCE [LARGE SCALE GENOMIC DNA]</scope>
    <source>
        <strain evidence="3">PCC 8801</strain>
    </source>
</reference>
<dbReference type="STRING" id="41431.PCC8801_1732"/>
<dbReference type="RefSeq" id="WP_012595052.1">
    <property type="nucleotide sequence ID" value="NC_011726.1"/>
</dbReference>
<evidence type="ECO:0000313" key="2">
    <source>
        <dbReference type="EMBL" id="ACK65779.1"/>
    </source>
</evidence>
<dbReference type="Proteomes" id="UP000008204">
    <property type="component" value="Chromosome"/>
</dbReference>
<dbReference type="OrthoDB" id="451225at2"/>
<keyword evidence="3" id="KW-1185">Reference proteome</keyword>
<dbReference type="KEGG" id="cyp:PCC8801_1732"/>
<feature type="chain" id="PRO_5002858579" description="Lipoprotein" evidence="1">
    <location>
        <begin position="24"/>
        <end position="528"/>
    </location>
</feature>
<feature type="signal peptide" evidence="1">
    <location>
        <begin position="1"/>
        <end position="23"/>
    </location>
</feature>
<dbReference type="EMBL" id="CP001287">
    <property type="protein sequence ID" value="ACK65779.1"/>
    <property type="molecule type" value="Genomic_DNA"/>
</dbReference>
<proteinExistence type="predicted"/>
<dbReference type="eggNOG" id="ENOG502ZAIW">
    <property type="taxonomic scope" value="Bacteria"/>
</dbReference>
<evidence type="ECO:0008006" key="4">
    <source>
        <dbReference type="Google" id="ProtNLM"/>
    </source>
</evidence>
<evidence type="ECO:0000313" key="3">
    <source>
        <dbReference type="Proteomes" id="UP000008204"/>
    </source>
</evidence>
<evidence type="ECO:0000256" key="1">
    <source>
        <dbReference type="SAM" id="SignalP"/>
    </source>
</evidence>